<accession>A0A6L5GAB5</accession>
<evidence type="ECO:0000313" key="3">
    <source>
        <dbReference type="Proteomes" id="UP000477750"/>
    </source>
</evidence>
<feature type="signal peptide" evidence="1">
    <location>
        <begin position="1"/>
        <end position="39"/>
    </location>
</feature>
<dbReference type="RefSeq" id="WP_153025764.1">
    <property type="nucleotide sequence ID" value="NZ_WIAO01000015.1"/>
</dbReference>
<evidence type="ECO:0000256" key="1">
    <source>
        <dbReference type="SAM" id="SignalP"/>
    </source>
</evidence>
<feature type="chain" id="PRO_5026682495" description="Matrixin family metalloprotease" evidence="1">
    <location>
        <begin position="40"/>
        <end position="197"/>
    </location>
</feature>
<keyword evidence="3" id="KW-1185">Reference proteome</keyword>
<name>A0A6L5GAB5_9ACTN</name>
<dbReference type="EMBL" id="WIAO01000015">
    <property type="protein sequence ID" value="MQM26605.1"/>
    <property type="molecule type" value="Genomic_DNA"/>
</dbReference>
<sequence>MATPNTKRSTHMRSSTPRMILIAAAAFALLAALAAPARAGHSGDSGIGNPDSKTHCLEYDALTSDGYNASQHGRGQLQRSVMTTSMSCDSLDVRVHDGYYGTSGDWNGLAGMADCLAYQWWSNVCEVYRVRYNLTYAAGYSDATWDSLGCHELGHTAGLGHRTASNDTDNNSCMRSSVSSSRPRFDTHDVNAIDALW</sequence>
<evidence type="ECO:0000313" key="2">
    <source>
        <dbReference type="EMBL" id="MQM26605.1"/>
    </source>
</evidence>
<dbReference type="AlphaFoldDB" id="A0A6L5GAB5"/>
<dbReference type="InterPro" id="IPR024079">
    <property type="entry name" value="MetalloPept_cat_dom_sf"/>
</dbReference>
<dbReference type="GO" id="GO:0008237">
    <property type="term" value="F:metallopeptidase activity"/>
    <property type="evidence" value="ECO:0007669"/>
    <property type="project" value="InterPro"/>
</dbReference>
<keyword evidence="1" id="KW-0732">Signal</keyword>
<dbReference type="Gene3D" id="3.40.390.10">
    <property type="entry name" value="Collagenase (Catalytic Domain)"/>
    <property type="match status" value="1"/>
</dbReference>
<dbReference type="Proteomes" id="UP000477750">
    <property type="component" value="Unassembled WGS sequence"/>
</dbReference>
<gene>
    <name evidence="2" type="ORF">GFD30_13635</name>
</gene>
<comment type="caution">
    <text evidence="2">The sequence shown here is derived from an EMBL/GenBank/DDBJ whole genome shotgun (WGS) entry which is preliminary data.</text>
</comment>
<organism evidence="2 3">
    <name type="scientific">Glycomyces albidus</name>
    <dbReference type="NCBI Taxonomy" id="2656774"/>
    <lineage>
        <taxon>Bacteria</taxon>
        <taxon>Bacillati</taxon>
        <taxon>Actinomycetota</taxon>
        <taxon>Actinomycetes</taxon>
        <taxon>Glycomycetales</taxon>
        <taxon>Glycomycetaceae</taxon>
        <taxon>Glycomyces</taxon>
    </lineage>
</organism>
<dbReference type="SUPFAM" id="SSF55486">
    <property type="entry name" value="Metalloproteases ('zincins'), catalytic domain"/>
    <property type="match status" value="1"/>
</dbReference>
<proteinExistence type="predicted"/>
<evidence type="ECO:0008006" key="4">
    <source>
        <dbReference type="Google" id="ProtNLM"/>
    </source>
</evidence>
<reference evidence="2 3" key="1">
    <citation type="submission" date="2019-10" db="EMBL/GenBank/DDBJ databases">
        <title>Glycomyces albidus sp. nov., a novel actinomycete isolated from rhizosphere soil of wheat (Triticum aestivum L.).</title>
        <authorList>
            <person name="Qian L."/>
        </authorList>
    </citation>
    <scope>NUCLEOTIDE SEQUENCE [LARGE SCALE GENOMIC DNA]</scope>
    <source>
        <strain evidence="2 3">NEAU-7082</strain>
    </source>
</reference>
<protein>
    <recommendedName>
        <fullName evidence="4">Matrixin family metalloprotease</fullName>
    </recommendedName>
</protein>